<protein>
    <submittedName>
        <fullName evidence="1">Uncharacterized protein</fullName>
    </submittedName>
</protein>
<reference evidence="1 2" key="1">
    <citation type="submission" date="2024-09" db="EMBL/GenBank/DDBJ databases">
        <authorList>
            <person name="Salinas-Garcia M.A."/>
            <person name="Prieme A."/>
        </authorList>
    </citation>
    <scope>NUCLEOTIDE SEQUENCE [LARGE SCALE GENOMIC DNA]</scope>
    <source>
        <strain evidence="1 2">DSM 21081</strain>
    </source>
</reference>
<evidence type="ECO:0000313" key="1">
    <source>
        <dbReference type="EMBL" id="MFB0835699.1"/>
    </source>
</evidence>
<dbReference type="Proteomes" id="UP001575652">
    <property type="component" value="Unassembled WGS sequence"/>
</dbReference>
<keyword evidence="2" id="KW-1185">Reference proteome</keyword>
<name>A0ABV4UPW1_9MICC</name>
<dbReference type="EMBL" id="JBHDLJ010000013">
    <property type="protein sequence ID" value="MFB0835699.1"/>
    <property type="molecule type" value="Genomic_DNA"/>
</dbReference>
<dbReference type="RefSeq" id="WP_373972876.1">
    <property type="nucleotide sequence ID" value="NZ_JBHDLJ010000013.1"/>
</dbReference>
<accession>A0ABV4UPW1</accession>
<proteinExistence type="predicted"/>
<evidence type="ECO:0000313" key="2">
    <source>
        <dbReference type="Proteomes" id="UP001575652"/>
    </source>
</evidence>
<sequence length="79" mass="8757">MDWSNWAPLDSEPYEPSPEMHTIARWKVYSYTGAFAAQVSPDTWYYTDTGEVAMQWGDGTGMRARLSSSPSRCAGAANS</sequence>
<comment type="caution">
    <text evidence="1">The sequence shown here is derived from an EMBL/GenBank/DDBJ whole genome shotgun (WGS) entry which is preliminary data.</text>
</comment>
<gene>
    <name evidence="1" type="ORF">ACETWP_13995</name>
</gene>
<organism evidence="1 2">
    <name type="scientific">Arthrobacter halodurans</name>
    <dbReference type="NCBI Taxonomy" id="516699"/>
    <lineage>
        <taxon>Bacteria</taxon>
        <taxon>Bacillati</taxon>
        <taxon>Actinomycetota</taxon>
        <taxon>Actinomycetes</taxon>
        <taxon>Micrococcales</taxon>
        <taxon>Micrococcaceae</taxon>
        <taxon>Arthrobacter</taxon>
    </lineage>
</organism>